<reference evidence="3" key="1">
    <citation type="submission" date="2025-08" db="UniProtKB">
        <authorList>
            <consortium name="RefSeq"/>
        </authorList>
    </citation>
    <scope>IDENTIFICATION</scope>
</reference>
<dbReference type="RefSeq" id="XP_065663688.1">
    <property type="nucleotide sequence ID" value="XM_065807616.1"/>
</dbReference>
<accession>A0ABM4CPB8</accession>
<keyword evidence="1" id="KW-0175">Coiled coil</keyword>
<name>A0ABM4CPB8_HYDVU</name>
<dbReference type="PANTHER" id="PTHR18957:SF0">
    <property type="entry name" value="CENTLEIN"/>
    <property type="match status" value="1"/>
</dbReference>
<dbReference type="InterPro" id="IPR038810">
    <property type="entry name" value="CNTLN"/>
</dbReference>
<dbReference type="GeneID" id="101239598"/>
<sequence>MLFTQNYFVTEKVFYKTFMDVEKSSCPVVEFTYEELMIQNKSLSEELALCQKDKDFVWDLWKSLQEEKPDITEVISKVVEREQEKSDVKDLKVLLVLQQKDSHIKNLEEKSFDLQTQLKNVNERLSSYIMEEQKWNENLKRFEIEKESLTKEIEVLAEKLRVKESHSNIMETEAMSRISKLQHKNADLHENMHNLQKEISSLNESLFSKDAIIQTTRIQMEAYQASAEQKVHEKQVELDILKKEKEDYLKKFEKLELNLQEHETKLLNQVTELKSVPDMLDKIKNLQAIISEQEKKITSKDAELLELRNSMSNHLNCSNHISEQSNLIKKLQNLQDETQNVIAKQKADHQLELKSLENKINELVGKAQMQQNLFSKLTEENKGFAANQNENKNRIQQQMYCKKCLECEIQFANLQKKYNLLIKKYKENLSLKKKYQKIGGSSDLPHSSTTLSEFIENNSTELSKEKVNKLKKLIKSMGAELSTLQSSYKQMQQGYKVLQQNYDLVLQQLKSYESSPKIQLLKDSELLVQRPFTKSFQNENTHTVNELEYLRKECKKLNFDKEKLLLEIGSLQVKSSHDLTVINQLELQVFNLKKTLQKKDEEHKKITQISTQKQQEIWEEKLNGLKEEMFKMKAASDAKNDEISSLSIKLASVTSELNKCIKSTVTSSTQTNELFKEEELFKRMNEVIEFVYNDRVVTNQSPSKISCSISTQTFKEKSLRKETQTDFVLIVENEEKNKKKKSDDAKNLVSYNTENHENRSLKKRVLSLENQVFQLRESKNSLNKLVLELESSNIKLKEELVTTLQKLQVSKEYLQARNIDLENCTRELNTILEEQQRESINSKSSAAALKVMENKLRICTEECSKHSFHAKTTKQENDMLTEKLKIDQEKIAMFEKNLNQKKDIVSELKEKNITLKKENKEYSVKCDHLKEQLKEANELEKKSKLYAETLKEKKNAFTKEISTLRASLAECKLELQNKSHLLEESQHLCKQAELAINEMEKSAFQHLKSQQKLYDETNQILSARCENSTININELKKAIKIFTESILTQIHSYRSYSESTRKLSSGTQDAQVDGPMSKAHDLACSILNMSISDLQQFMVAPSEEFPTLHKENDIREKLELILKKEKNFAEILGRFLLDLVEYSFQLSPNQICSVI</sequence>
<evidence type="ECO:0000256" key="1">
    <source>
        <dbReference type="SAM" id="Coils"/>
    </source>
</evidence>
<evidence type="ECO:0000313" key="3">
    <source>
        <dbReference type="RefSeq" id="XP_065663688.1"/>
    </source>
</evidence>
<feature type="coiled-coil region" evidence="1">
    <location>
        <begin position="870"/>
        <end position="1002"/>
    </location>
</feature>
<dbReference type="Gene3D" id="1.10.287.1490">
    <property type="match status" value="1"/>
</dbReference>
<organism evidence="2 3">
    <name type="scientific">Hydra vulgaris</name>
    <name type="common">Hydra</name>
    <name type="synonym">Hydra attenuata</name>
    <dbReference type="NCBI Taxonomy" id="6087"/>
    <lineage>
        <taxon>Eukaryota</taxon>
        <taxon>Metazoa</taxon>
        <taxon>Cnidaria</taxon>
        <taxon>Hydrozoa</taxon>
        <taxon>Hydroidolina</taxon>
        <taxon>Anthoathecata</taxon>
        <taxon>Aplanulata</taxon>
        <taxon>Hydridae</taxon>
        <taxon>Hydra</taxon>
    </lineage>
</organism>
<feature type="coiled-coil region" evidence="1">
    <location>
        <begin position="751"/>
        <end position="799"/>
    </location>
</feature>
<dbReference type="Proteomes" id="UP001652625">
    <property type="component" value="Chromosome 10"/>
</dbReference>
<feature type="coiled-coil region" evidence="1">
    <location>
        <begin position="104"/>
        <end position="373"/>
    </location>
</feature>
<evidence type="ECO:0000313" key="2">
    <source>
        <dbReference type="Proteomes" id="UP001652625"/>
    </source>
</evidence>
<dbReference type="PANTHER" id="PTHR18957">
    <property type="entry name" value="CENTLEIN"/>
    <property type="match status" value="1"/>
</dbReference>
<proteinExistence type="predicted"/>
<gene>
    <name evidence="3" type="primary">LOC101239598</name>
</gene>
<protein>
    <submittedName>
        <fullName evidence="3">Centlein isoform X10</fullName>
    </submittedName>
</protein>
<keyword evidence="2" id="KW-1185">Reference proteome</keyword>